<evidence type="ECO:0000313" key="1">
    <source>
        <dbReference type="EMBL" id="SHG20693.1"/>
    </source>
</evidence>
<proteinExistence type="predicted"/>
<dbReference type="InterPro" id="IPR009465">
    <property type="entry name" value="Spondin_N"/>
</dbReference>
<dbReference type="NCBIfam" id="NF038123">
    <property type="entry name" value="NF038123_dom"/>
    <property type="match status" value="2"/>
</dbReference>
<name>A0A1M5HXW2_9SPHI</name>
<dbReference type="RefSeq" id="WP_073233711.1">
    <property type="nucleotide sequence ID" value="NZ_FQUQ01000004.1"/>
</dbReference>
<evidence type="ECO:0000313" key="2">
    <source>
        <dbReference type="Proteomes" id="UP000184287"/>
    </source>
</evidence>
<dbReference type="InterPro" id="IPR038678">
    <property type="entry name" value="Spondin_N_sf"/>
</dbReference>
<dbReference type="AlphaFoldDB" id="A0A1M5HXW2"/>
<accession>A0A1M5HXW2</accession>
<reference evidence="2" key="1">
    <citation type="submission" date="2016-11" db="EMBL/GenBank/DDBJ databases">
        <authorList>
            <person name="Varghese N."/>
            <person name="Submissions S."/>
        </authorList>
    </citation>
    <scope>NUCLEOTIDE SEQUENCE [LARGE SCALE GENOMIC DNA]</scope>
    <source>
        <strain evidence="2">DSM 16990</strain>
    </source>
</reference>
<dbReference type="PROSITE" id="PS51257">
    <property type="entry name" value="PROKAR_LIPOPROTEIN"/>
    <property type="match status" value="1"/>
</dbReference>
<organism evidence="1 2">
    <name type="scientific">Pedobacter caeni</name>
    <dbReference type="NCBI Taxonomy" id="288992"/>
    <lineage>
        <taxon>Bacteria</taxon>
        <taxon>Pseudomonadati</taxon>
        <taxon>Bacteroidota</taxon>
        <taxon>Sphingobacteriia</taxon>
        <taxon>Sphingobacteriales</taxon>
        <taxon>Sphingobacteriaceae</taxon>
        <taxon>Pedobacter</taxon>
    </lineage>
</organism>
<keyword evidence="2" id="KW-1185">Reference proteome</keyword>
<dbReference type="EMBL" id="FQUQ01000004">
    <property type="protein sequence ID" value="SHG20693.1"/>
    <property type="molecule type" value="Genomic_DNA"/>
</dbReference>
<dbReference type="STRING" id="288992.SAMN04488522_104865"/>
<dbReference type="Proteomes" id="UP000184287">
    <property type="component" value="Unassembled WGS sequence"/>
</dbReference>
<sequence length="423" mass="44547">MKKLLGAFIALTAFAACKKDKNNMPDPDPAKLTFKIENISVAKPFVQSGTFKGEGTPPVILPGSKISFSFSAGKGQAISFATMYGWSNDLFFAPANPGIALYDGAGKPVEGDVSSQIKLWDNGSMVNQQPGMTNPHNGAVQNGVITEVKGKDAEGFSYLSADQLMRTTLKYNGNSIFTITLENISGGTTNATPFSPGVWTVSGFLGGKLLNENPLFTVGQKTANGLQPLAEMGNNQPLADYTKANTGITTGLSPALVVVYNGDTNPIFTGGENDRGNGLSSVAQEGDATALAAALKGMKGVKQVYVIEAPQTKAIVPGGSASAKIEIGPGDKLTFVSMFGSSNDWFYSFEDKGISYNALNGDLSSLIKLMDNGTEIDEYPGAGNNQPQFNPNQKAPEAQAIKEVGNKYPVLQAKDIIKVSITK</sequence>
<dbReference type="Gene3D" id="2.60.40.2130">
    <property type="entry name" value="F-spondin domain"/>
    <property type="match status" value="2"/>
</dbReference>
<protein>
    <recommendedName>
        <fullName evidence="3">Spondin_N</fullName>
    </recommendedName>
</protein>
<dbReference type="OrthoDB" id="1013900at2"/>
<evidence type="ECO:0008006" key="3">
    <source>
        <dbReference type="Google" id="ProtNLM"/>
    </source>
</evidence>
<gene>
    <name evidence="1" type="ORF">SAMN04488522_104865</name>
</gene>